<evidence type="ECO:0000313" key="2">
    <source>
        <dbReference type="Proteomes" id="UP000253676"/>
    </source>
</evidence>
<dbReference type="AlphaFoldDB" id="A0A366AZG8"/>
<protein>
    <submittedName>
        <fullName evidence="1">Uncharacterized protein</fullName>
    </submittedName>
</protein>
<sequence>MKILGYSERGIINSLIFSIGEDKELMGEFINKITLNEPFNLGKPDRYTVLLEQSFSDFGDADLVIIIHYKDEKIEKADDKIVLFIEGKVKTSGSNWIIKTQFDKYFQKKEYKGYSSNLFYQLYFKKQLIDNWPEIKKQIEKDKIDKKGEKLEIKSFFRNRKIGNNPIVEKAFNLIECKEAYYIGIIPTLQEDINKFNDKIDFEMSFLSWEKVEEFCEENKSKHPSLEKVIEIFDYNDKQIYNRIKKD</sequence>
<evidence type="ECO:0000313" key="1">
    <source>
        <dbReference type="EMBL" id="RBN49348.1"/>
    </source>
</evidence>
<keyword evidence="2" id="KW-1185">Reference proteome</keyword>
<dbReference type="OrthoDB" id="1093835at2"/>
<dbReference type="EMBL" id="QNUX01000014">
    <property type="protein sequence ID" value="RBN49348.1"/>
    <property type="molecule type" value="Genomic_DNA"/>
</dbReference>
<reference evidence="1 2" key="1">
    <citation type="submission" date="2018-07" db="EMBL/GenBank/DDBJ databases">
        <title>Complete genome sequence of Flavobacterium psychrolimnae LMG 22018.</title>
        <authorList>
            <person name="Kim D.-U."/>
        </authorList>
    </citation>
    <scope>NUCLEOTIDE SEQUENCE [LARGE SCALE GENOMIC DNA]</scope>
    <source>
        <strain evidence="1 2">LMG 22018</strain>
    </source>
</reference>
<name>A0A366AZG8_9FLAO</name>
<accession>A0A366AZG8</accession>
<dbReference type="Proteomes" id="UP000253676">
    <property type="component" value="Unassembled WGS sequence"/>
</dbReference>
<gene>
    <name evidence="1" type="ORF">DR980_13925</name>
</gene>
<proteinExistence type="predicted"/>
<comment type="caution">
    <text evidence="1">The sequence shown here is derived from an EMBL/GenBank/DDBJ whole genome shotgun (WGS) entry which is preliminary data.</text>
</comment>
<organism evidence="1 2">
    <name type="scientific">Flavobacterium psychrolimnae</name>
    <dbReference type="NCBI Taxonomy" id="249351"/>
    <lineage>
        <taxon>Bacteria</taxon>
        <taxon>Pseudomonadati</taxon>
        <taxon>Bacteroidota</taxon>
        <taxon>Flavobacteriia</taxon>
        <taxon>Flavobacteriales</taxon>
        <taxon>Flavobacteriaceae</taxon>
        <taxon>Flavobacterium</taxon>
    </lineage>
</organism>
<dbReference type="RefSeq" id="WP_113637207.1">
    <property type="nucleotide sequence ID" value="NZ_QNUX01000014.1"/>
</dbReference>